<feature type="binding site" evidence="8">
    <location>
        <begin position="10"/>
        <end position="12"/>
    </location>
    <ligand>
        <name>GTP</name>
        <dbReference type="ChEBI" id="CHEBI:37565"/>
    </ligand>
</feature>
<dbReference type="Gene3D" id="3.90.550.10">
    <property type="entry name" value="Spore Coat Polysaccharide Biosynthesis Protein SpsA, Chain A"/>
    <property type="match status" value="1"/>
</dbReference>
<evidence type="ECO:0000256" key="2">
    <source>
        <dbReference type="ARBA" id="ARBA00022679"/>
    </source>
</evidence>
<dbReference type="NCBIfam" id="TIGR02665">
    <property type="entry name" value="molyb_mobA"/>
    <property type="match status" value="1"/>
</dbReference>
<gene>
    <name evidence="8 10" type="primary">mobA</name>
    <name evidence="11" type="ORF">EUX52_01025</name>
    <name evidence="10" type="ORF">EUX54_07115</name>
</gene>
<keyword evidence="6 8" id="KW-0342">GTP-binding</keyword>
<keyword evidence="3 8" id="KW-0479">Metal-binding</keyword>
<organism evidence="10 13">
    <name type="scientific">Haemophilus haemolyticus</name>
    <dbReference type="NCBI Taxonomy" id="726"/>
    <lineage>
        <taxon>Bacteria</taxon>
        <taxon>Pseudomonadati</taxon>
        <taxon>Pseudomonadota</taxon>
        <taxon>Gammaproteobacteria</taxon>
        <taxon>Pasteurellales</taxon>
        <taxon>Pasteurellaceae</taxon>
        <taxon>Haemophilus</taxon>
    </lineage>
</organism>
<dbReference type="Proteomes" id="UP000316282">
    <property type="component" value="Unassembled WGS sequence"/>
</dbReference>
<evidence type="ECO:0000313" key="12">
    <source>
        <dbReference type="Proteomes" id="UP000316282"/>
    </source>
</evidence>
<dbReference type="Pfam" id="PF12804">
    <property type="entry name" value="NTP_transf_3"/>
    <property type="match status" value="1"/>
</dbReference>
<feature type="binding site" evidence="8">
    <location>
        <position position="23"/>
    </location>
    <ligand>
        <name>GTP</name>
        <dbReference type="ChEBI" id="CHEBI:37565"/>
    </ligand>
</feature>
<protein>
    <recommendedName>
        <fullName evidence="8">Molybdenum cofactor guanylyltransferase</fullName>
        <shortName evidence="8">MoCo guanylyltransferase</shortName>
        <ecNumber evidence="8">2.7.7.77</ecNumber>
    </recommendedName>
    <alternativeName>
        <fullName evidence="8">GTP:molybdopterin guanylyltransferase</fullName>
    </alternativeName>
    <alternativeName>
        <fullName evidence="8">Mo-MPT guanylyltransferase</fullName>
    </alternativeName>
    <alternativeName>
        <fullName evidence="8">Molybdopterin guanylyltransferase</fullName>
    </alternativeName>
    <alternativeName>
        <fullName evidence="8">Molybdopterin-guanine dinucleotide synthase</fullName>
        <shortName evidence="8">MGD synthase</shortName>
    </alternativeName>
</protein>
<evidence type="ECO:0000256" key="7">
    <source>
        <dbReference type="ARBA" id="ARBA00023150"/>
    </source>
</evidence>
<dbReference type="HAMAP" id="MF_00316">
    <property type="entry name" value="MobA"/>
    <property type="match status" value="1"/>
</dbReference>
<dbReference type="GO" id="GO:0005525">
    <property type="term" value="F:GTP binding"/>
    <property type="evidence" value="ECO:0007669"/>
    <property type="project" value="UniProtKB-UniRule"/>
</dbReference>
<evidence type="ECO:0000313" key="13">
    <source>
        <dbReference type="Proteomes" id="UP000318695"/>
    </source>
</evidence>
<evidence type="ECO:0000256" key="5">
    <source>
        <dbReference type="ARBA" id="ARBA00022842"/>
    </source>
</evidence>
<comment type="similarity">
    <text evidence="8">Belongs to the MobA family.</text>
</comment>
<evidence type="ECO:0000256" key="1">
    <source>
        <dbReference type="ARBA" id="ARBA00022490"/>
    </source>
</evidence>
<dbReference type="GO" id="GO:0046872">
    <property type="term" value="F:metal ion binding"/>
    <property type="evidence" value="ECO:0007669"/>
    <property type="project" value="UniProtKB-KW"/>
</dbReference>
<dbReference type="EMBL" id="SDPD01000001">
    <property type="protein sequence ID" value="TPH23622.1"/>
    <property type="molecule type" value="Genomic_DNA"/>
</dbReference>
<evidence type="ECO:0000256" key="3">
    <source>
        <dbReference type="ARBA" id="ARBA00022723"/>
    </source>
</evidence>
<reference evidence="12 13" key="1">
    <citation type="submission" date="2019-01" db="EMBL/GenBank/DDBJ databases">
        <title>Comparative genomic analysis identifies haemin-independent Haemophilus haemolyticus: a formal re-classification of Haemophilus intermedius.</title>
        <authorList>
            <person name="Harris T.M."/>
            <person name="Price E.P."/>
            <person name="Sarovich D.S."/>
            <person name="Norskov-Lauritsen N."/>
            <person name="Beissbarth J."/>
            <person name="Chang A.B."/>
            <person name="Smith-Vaughan H.C."/>
        </authorList>
    </citation>
    <scope>NUCLEOTIDE SEQUENCE [LARGE SCALE GENOMIC DNA]</scope>
    <source>
        <strain evidence="11 12">60982 B Hi-1</strain>
        <strain evidence="10 13">CCUG 30218</strain>
    </source>
</reference>
<evidence type="ECO:0000256" key="6">
    <source>
        <dbReference type="ARBA" id="ARBA00023134"/>
    </source>
</evidence>
<comment type="caution">
    <text evidence="10">The sequence shown here is derived from an EMBL/GenBank/DDBJ whole genome shotgun (WGS) entry which is preliminary data.</text>
</comment>
<feature type="binding site" evidence="8">
    <location>
        <position position="99"/>
    </location>
    <ligand>
        <name>GTP</name>
        <dbReference type="ChEBI" id="CHEBI:37565"/>
    </ligand>
</feature>
<dbReference type="AlphaFoldDB" id="A0A502JI84"/>
<evidence type="ECO:0000256" key="4">
    <source>
        <dbReference type="ARBA" id="ARBA00022741"/>
    </source>
</evidence>
<dbReference type="PANTHER" id="PTHR19136">
    <property type="entry name" value="MOLYBDENUM COFACTOR GUANYLYLTRANSFERASE"/>
    <property type="match status" value="1"/>
</dbReference>
<comment type="subunit">
    <text evidence="8">Monomer.</text>
</comment>
<keyword evidence="2 8" id="KW-0808">Transferase</keyword>
<dbReference type="EMBL" id="SDPI01000034">
    <property type="protein sequence ID" value="TPG98659.1"/>
    <property type="molecule type" value="Genomic_DNA"/>
</dbReference>
<feature type="domain" description="MobA-like NTP transferase" evidence="9">
    <location>
        <begin position="7"/>
        <end position="160"/>
    </location>
</feature>
<evidence type="ECO:0000313" key="11">
    <source>
        <dbReference type="EMBL" id="TPH23622.1"/>
    </source>
</evidence>
<dbReference type="GO" id="GO:0005737">
    <property type="term" value="C:cytoplasm"/>
    <property type="evidence" value="ECO:0007669"/>
    <property type="project" value="UniProtKB-SubCell"/>
</dbReference>
<keyword evidence="5 8" id="KW-0460">Magnesium</keyword>
<feature type="binding site" evidence="8">
    <location>
        <position position="99"/>
    </location>
    <ligand>
        <name>Mg(2+)</name>
        <dbReference type="ChEBI" id="CHEBI:18420"/>
    </ligand>
</feature>
<feature type="binding site" evidence="8">
    <location>
        <position position="51"/>
    </location>
    <ligand>
        <name>GTP</name>
        <dbReference type="ChEBI" id="CHEBI:37565"/>
    </ligand>
</feature>
<keyword evidence="1 8" id="KW-0963">Cytoplasm</keyword>
<comment type="domain">
    <text evidence="8">The N-terminal domain determines nucleotide recognition and specific binding, while the C-terminal domain determines the specific binding to the target protein.</text>
</comment>
<dbReference type="InterPro" id="IPR025877">
    <property type="entry name" value="MobA-like_NTP_Trfase"/>
</dbReference>
<evidence type="ECO:0000259" key="9">
    <source>
        <dbReference type="Pfam" id="PF12804"/>
    </source>
</evidence>
<dbReference type="GO" id="GO:0061603">
    <property type="term" value="F:molybdenum cofactor guanylyltransferase activity"/>
    <property type="evidence" value="ECO:0007669"/>
    <property type="project" value="UniProtKB-EC"/>
</dbReference>
<feature type="binding site" evidence="8">
    <location>
        <position position="69"/>
    </location>
    <ligand>
        <name>GTP</name>
        <dbReference type="ChEBI" id="CHEBI:37565"/>
    </ligand>
</feature>
<dbReference type="RefSeq" id="WP_111407618.1">
    <property type="nucleotide sequence ID" value="NZ_QEPL01000002.1"/>
</dbReference>
<comment type="subcellular location">
    <subcellularLocation>
        <location evidence="8">Cytoplasm</location>
    </subcellularLocation>
</comment>
<comment type="function">
    <text evidence="8">Transfers a GMP moiety from GTP to Mo-molybdopterin (Mo-MPT) cofactor (Moco or molybdenum cofactor) to form Mo-molybdopterin guanine dinucleotide (Mo-MGD) cofactor.</text>
</comment>
<proteinExistence type="inferred from homology"/>
<name>A0A502JI84_HAEHA</name>
<evidence type="ECO:0000313" key="10">
    <source>
        <dbReference type="EMBL" id="TPG98659.1"/>
    </source>
</evidence>
<dbReference type="Proteomes" id="UP000318695">
    <property type="component" value="Unassembled WGS sequence"/>
</dbReference>
<dbReference type="InterPro" id="IPR029044">
    <property type="entry name" value="Nucleotide-diphossugar_trans"/>
</dbReference>
<dbReference type="PANTHER" id="PTHR19136:SF81">
    <property type="entry name" value="MOLYBDENUM COFACTOR GUANYLYLTRANSFERASE"/>
    <property type="match status" value="1"/>
</dbReference>
<keyword evidence="10" id="KW-0548">Nucleotidyltransferase</keyword>
<dbReference type="EC" id="2.7.7.77" evidence="8"/>
<keyword evidence="4 8" id="KW-0547">Nucleotide-binding</keyword>
<dbReference type="InterPro" id="IPR013482">
    <property type="entry name" value="Molybde_CF_guanTrfase"/>
</dbReference>
<comment type="cofactor">
    <cofactor evidence="8">
        <name>Mg(2+)</name>
        <dbReference type="ChEBI" id="CHEBI:18420"/>
    </cofactor>
</comment>
<accession>A0A502JI84</accession>
<dbReference type="GO" id="GO:1902758">
    <property type="term" value="P:bis(molybdopterin guanine dinucleotide)molybdenum biosynthetic process"/>
    <property type="evidence" value="ECO:0007669"/>
    <property type="project" value="TreeGrafter"/>
</dbReference>
<keyword evidence="7 8" id="KW-0501">Molybdenum cofactor biosynthesis</keyword>
<dbReference type="CDD" id="cd02503">
    <property type="entry name" value="MobA"/>
    <property type="match status" value="1"/>
</dbReference>
<dbReference type="SUPFAM" id="SSF53448">
    <property type="entry name" value="Nucleotide-diphospho-sugar transferases"/>
    <property type="match status" value="1"/>
</dbReference>
<evidence type="ECO:0000256" key="8">
    <source>
        <dbReference type="HAMAP-Rule" id="MF_00316"/>
    </source>
</evidence>
<comment type="catalytic activity">
    <reaction evidence="8">
        <text>Mo-molybdopterin + GTP + H(+) = Mo-molybdopterin guanine dinucleotide + diphosphate</text>
        <dbReference type="Rhea" id="RHEA:34243"/>
        <dbReference type="ChEBI" id="CHEBI:15378"/>
        <dbReference type="ChEBI" id="CHEBI:33019"/>
        <dbReference type="ChEBI" id="CHEBI:37565"/>
        <dbReference type="ChEBI" id="CHEBI:71302"/>
        <dbReference type="ChEBI" id="CHEBI:71310"/>
        <dbReference type="EC" id="2.7.7.77"/>
    </reaction>
</comment>
<sequence>MTITISAVILAGGKARRMGGQDKGLQILGKQSLIEHIVNRLQPQIHDISINANRNQTEYAKFGFPVFSDELPDFQGPLSGMLTALEKTKSDFILFTPCDTPFFPTNLLDKLKSAVKNNRTLIAYACDEEREHPVFCLMSVQLKEKLRHYLASGERRLLQFMKENDGISVKFTKEEGHFENFNTLDDLDSYSSDDFKEG</sequence>